<dbReference type="AlphaFoldDB" id="A0A4R4E1J0"/>
<keyword evidence="2" id="KW-1185">Reference proteome</keyword>
<gene>
    <name evidence="1" type="ORF">E0486_06325</name>
</gene>
<comment type="caution">
    <text evidence="1">The sequence shown here is derived from an EMBL/GenBank/DDBJ whole genome shotgun (WGS) entry which is preliminary data.</text>
</comment>
<dbReference type="OrthoDB" id="995338at2"/>
<evidence type="ECO:0000313" key="2">
    <source>
        <dbReference type="Proteomes" id="UP000295164"/>
    </source>
</evidence>
<sequence length="331" mass="37840">MEPIIHNTSLYPVPETDQQQESTLSVASNPFIEANTLSVDLEEIRDEHIIPVYAKDNEPLISHFDFLETVHRQVLEVYRGETILHPSVRVSHPIKGRIPDARNKPASQLEEWEKTLYYERMAFVIEIPSIREDVGGNALSLTIGGVKAYNMDRLHLKKGADEHFKVFVGFQNRVCTNLCVWTDGYLQDLRVSNLQQLAAAVGTLLQTYDQKRHLAELATFPGLHLEERQFAQLLGRARLYPYLQGELRRTLTPLLLTDTQMGTVARDYYKDPNFCGSGNGQINLWRAYNLLTGVNKSSYVDSFLDRALNAFQFIQQVRLTLEGKANSWFLQ</sequence>
<proteinExistence type="predicted"/>
<dbReference type="InterPro" id="IPR024353">
    <property type="entry name" value="DUF3871"/>
</dbReference>
<evidence type="ECO:0000313" key="1">
    <source>
        <dbReference type="EMBL" id="TCZ73286.1"/>
    </source>
</evidence>
<dbReference type="EMBL" id="SKFH01000007">
    <property type="protein sequence ID" value="TCZ73286.1"/>
    <property type="molecule type" value="Genomic_DNA"/>
</dbReference>
<protein>
    <submittedName>
        <fullName evidence="1">DUF3871 family protein</fullName>
    </submittedName>
</protein>
<reference evidence="1 2" key="1">
    <citation type="submission" date="2019-03" db="EMBL/GenBank/DDBJ databases">
        <authorList>
            <person name="Kim M.K.M."/>
        </authorList>
    </citation>
    <scope>NUCLEOTIDE SEQUENCE [LARGE SCALE GENOMIC DNA]</scope>
    <source>
        <strain evidence="1 2">17J68-15</strain>
    </source>
</reference>
<dbReference type="Proteomes" id="UP000295164">
    <property type="component" value="Unassembled WGS sequence"/>
</dbReference>
<name>A0A4R4E1J0_9BACT</name>
<dbReference type="Pfam" id="PF12987">
    <property type="entry name" value="DUF3871"/>
    <property type="match status" value="1"/>
</dbReference>
<organism evidence="1 2">
    <name type="scientific">Flaviaesturariibacter aridisoli</name>
    <dbReference type="NCBI Taxonomy" id="2545761"/>
    <lineage>
        <taxon>Bacteria</taxon>
        <taxon>Pseudomonadati</taxon>
        <taxon>Bacteroidota</taxon>
        <taxon>Chitinophagia</taxon>
        <taxon>Chitinophagales</taxon>
        <taxon>Chitinophagaceae</taxon>
        <taxon>Flaviaestuariibacter</taxon>
    </lineage>
</organism>
<accession>A0A4R4E1J0</accession>
<dbReference type="RefSeq" id="WP_131851305.1">
    <property type="nucleotide sequence ID" value="NZ_SKFH01000007.1"/>
</dbReference>